<evidence type="ECO:0000313" key="1">
    <source>
        <dbReference type="EMBL" id="ANF97998.1"/>
    </source>
</evidence>
<name>A0A172ZK72_9BACL</name>
<dbReference type="EMBL" id="CP013023">
    <property type="protein sequence ID" value="ANF97998.1"/>
    <property type="molecule type" value="Genomic_DNA"/>
</dbReference>
<gene>
    <name evidence="1" type="ORF">AR543_19545</name>
</gene>
<dbReference type="InterPro" id="IPR023214">
    <property type="entry name" value="HAD_sf"/>
</dbReference>
<dbReference type="NCBIfam" id="TIGR01509">
    <property type="entry name" value="HAD-SF-IA-v3"/>
    <property type="match status" value="1"/>
</dbReference>
<dbReference type="PRINTS" id="PR00413">
    <property type="entry name" value="HADHALOGNASE"/>
</dbReference>
<dbReference type="GO" id="GO:0006281">
    <property type="term" value="P:DNA repair"/>
    <property type="evidence" value="ECO:0007669"/>
    <property type="project" value="TreeGrafter"/>
</dbReference>
<dbReference type="NCBIfam" id="TIGR01549">
    <property type="entry name" value="HAD-SF-IA-v1"/>
    <property type="match status" value="1"/>
</dbReference>
<reference evidence="2" key="1">
    <citation type="submission" date="2015-10" db="EMBL/GenBank/DDBJ databases">
        <title>Genome of Paenibacillus bovis sp. nov.</title>
        <authorList>
            <person name="Wu Z."/>
            <person name="Gao C."/>
            <person name="Liu Z."/>
            <person name="Zheng H."/>
        </authorList>
    </citation>
    <scope>NUCLEOTIDE SEQUENCE [LARGE SCALE GENOMIC DNA]</scope>
    <source>
        <strain evidence="2">BD3526</strain>
    </source>
</reference>
<dbReference type="InterPro" id="IPR006439">
    <property type="entry name" value="HAD-SF_hydro_IA"/>
</dbReference>
<dbReference type="KEGG" id="pbv:AR543_19545"/>
<organism evidence="1 2">
    <name type="scientific">Paenibacillus bovis</name>
    <dbReference type="NCBI Taxonomy" id="1616788"/>
    <lineage>
        <taxon>Bacteria</taxon>
        <taxon>Bacillati</taxon>
        <taxon>Bacillota</taxon>
        <taxon>Bacilli</taxon>
        <taxon>Bacillales</taxon>
        <taxon>Paenibacillaceae</taxon>
        <taxon>Paenibacillus</taxon>
    </lineage>
</organism>
<dbReference type="Gene3D" id="3.40.50.1000">
    <property type="entry name" value="HAD superfamily/HAD-like"/>
    <property type="match status" value="1"/>
</dbReference>
<dbReference type="PANTHER" id="PTHR43434">
    <property type="entry name" value="PHOSPHOGLYCOLATE PHOSPHATASE"/>
    <property type="match status" value="1"/>
</dbReference>
<dbReference type="STRING" id="1616788.AR543_19545"/>
<dbReference type="AlphaFoldDB" id="A0A172ZK72"/>
<protein>
    <recommendedName>
        <fullName evidence="3">Haloacid dehalogenase</fullName>
    </recommendedName>
</protein>
<evidence type="ECO:0000313" key="2">
    <source>
        <dbReference type="Proteomes" id="UP000078148"/>
    </source>
</evidence>
<dbReference type="CDD" id="cd07505">
    <property type="entry name" value="HAD_BPGM-like"/>
    <property type="match status" value="1"/>
</dbReference>
<evidence type="ECO:0008006" key="3">
    <source>
        <dbReference type="Google" id="ProtNLM"/>
    </source>
</evidence>
<dbReference type="InterPro" id="IPR036412">
    <property type="entry name" value="HAD-like_sf"/>
</dbReference>
<dbReference type="Gene3D" id="1.10.150.240">
    <property type="entry name" value="Putative phosphatase, domain 2"/>
    <property type="match status" value="1"/>
</dbReference>
<dbReference type="Pfam" id="PF00702">
    <property type="entry name" value="Hydrolase"/>
    <property type="match status" value="1"/>
</dbReference>
<dbReference type="InterPro" id="IPR050155">
    <property type="entry name" value="HAD-like_hydrolase_sf"/>
</dbReference>
<dbReference type="Proteomes" id="UP000078148">
    <property type="component" value="Chromosome"/>
</dbReference>
<dbReference type="SFLD" id="SFLDS00003">
    <property type="entry name" value="Haloacid_Dehalogenase"/>
    <property type="match status" value="1"/>
</dbReference>
<dbReference type="GO" id="GO:0008967">
    <property type="term" value="F:phosphoglycolate phosphatase activity"/>
    <property type="evidence" value="ECO:0007669"/>
    <property type="project" value="TreeGrafter"/>
</dbReference>
<dbReference type="InterPro" id="IPR023198">
    <property type="entry name" value="PGP-like_dom2"/>
</dbReference>
<proteinExistence type="predicted"/>
<dbReference type="OrthoDB" id="9797743at2"/>
<dbReference type="SUPFAM" id="SSF56784">
    <property type="entry name" value="HAD-like"/>
    <property type="match status" value="1"/>
</dbReference>
<keyword evidence="2" id="KW-1185">Reference proteome</keyword>
<sequence>MKRRSSVATIIYQSRQIHCDAILWDKDGTLLDFMQLWGQWAEQLLSRIEAFLQERGHSFTGHREKVMGTIYDPSGRLVGYDPRGPIAIASAPETIAILSWQLYSAGIPWDEAVRHITEFSRQAMEHMEQSKPVQPLPELVPLLDRCRQASIPMAVVTSDYTSEAIKHLRWSGLENYFTGMIGSDQVSAGKPAPDLALLACERLSVLPERTVLIGDSNADMQMGRQAGLACCIGISPTAGDTGHLPDADIVIQHYGELQIRSTE</sequence>
<accession>A0A172ZK72</accession>
<dbReference type="SFLD" id="SFLDG01129">
    <property type="entry name" value="C1.5:_HAD__Beta-PGM__Phosphata"/>
    <property type="match status" value="1"/>
</dbReference>
<dbReference type="PANTHER" id="PTHR43434:SF22">
    <property type="entry name" value="PHOSPHOGLYCOLATE PHOSPHATASE"/>
    <property type="match status" value="1"/>
</dbReference>
<reference evidence="1 2" key="2">
    <citation type="journal article" date="2016" name="Int. J. Syst. Evol. Microbiol.">
        <title>Paenibacillus bovis sp. nov., isolated from raw yak (Bos grunniens) milk.</title>
        <authorList>
            <person name="Gao C."/>
            <person name="Han J."/>
            <person name="Liu Z."/>
            <person name="Xu X."/>
            <person name="Hang F."/>
            <person name="Wu Z."/>
        </authorList>
    </citation>
    <scope>NUCLEOTIDE SEQUENCE [LARGE SCALE GENOMIC DNA]</scope>
    <source>
        <strain evidence="1 2">BD3526</strain>
    </source>
</reference>